<gene>
    <name evidence="1" type="ORF">BDA99DRAFT_533335</name>
</gene>
<protein>
    <submittedName>
        <fullName evidence="1">Uncharacterized protein</fullName>
    </submittedName>
</protein>
<proteinExistence type="predicted"/>
<reference evidence="1" key="1">
    <citation type="journal article" date="2022" name="IScience">
        <title>Evolution of zygomycete secretomes and the origins of terrestrial fungal ecologies.</title>
        <authorList>
            <person name="Chang Y."/>
            <person name="Wang Y."/>
            <person name="Mondo S."/>
            <person name="Ahrendt S."/>
            <person name="Andreopoulos W."/>
            <person name="Barry K."/>
            <person name="Beard J."/>
            <person name="Benny G.L."/>
            <person name="Blankenship S."/>
            <person name="Bonito G."/>
            <person name="Cuomo C."/>
            <person name="Desiro A."/>
            <person name="Gervers K.A."/>
            <person name="Hundley H."/>
            <person name="Kuo A."/>
            <person name="LaButti K."/>
            <person name="Lang B.F."/>
            <person name="Lipzen A."/>
            <person name="O'Donnell K."/>
            <person name="Pangilinan J."/>
            <person name="Reynolds N."/>
            <person name="Sandor L."/>
            <person name="Smith M.E."/>
            <person name="Tsang A."/>
            <person name="Grigoriev I.V."/>
            <person name="Stajich J.E."/>
            <person name="Spatafora J.W."/>
        </authorList>
    </citation>
    <scope>NUCLEOTIDE SEQUENCE</scope>
    <source>
        <strain evidence="1">RSA 2281</strain>
    </source>
</reference>
<evidence type="ECO:0000313" key="1">
    <source>
        <dbReference type="EMBL" id="KAI9274718.1"/>
    </source>
</evidence>
<keyword evidence="2" id="KW-1185">Reference proteome</keyword>
<accession>A0AAD5PK40</accession>
<comment type="caution">
    <text evidence="1">The sequence shown here is derived from an EMBL/GenBank/DDBJ whole genome shotgun (WGS) entry which is preliminary data.</text>
</comment>
<reference evidence="1" key="2">
    <citation type="submission" date="2023-02" db="EMBL/GenBank/DDBJ databases">
        <authorList>
            <consortium name="DOE Joint Genome Institute"/>
            <person name="Mondo S.J."/>
            <person name="Chang Y."/>
            <person name="Wang Y."/>
            <person name="Ahrendt S."/>
            <person name="Andreopoulos W."/>
            <person name="Barry K."/>
            <person name="Beard J."/>
            <person name="Benny G.L."/>
            <person name="Blankenship S."/>
            <person name="Bonito G."/>
            <person name="Cuomo C."/>
            <person name="Desiro A."/>
            <person name="Gervers K.A."/>
            <person name="Hundley H."/>
            <person name="Kuo A."/>
            <person name="LaButti K."/>
            <person name="Lang B.F."/>
            <person name="Lipzen A."/>
            <person name="O'Donnell K."/>
            <person name="Pangilinan J."/>
            <person name="Reynolds N."/>
            <person name="Sandor L."/>
            <person name="Smith M.W."/>
            <person name="Tsang A."/>
            <person name="Grigoriev I.V."/>
            <person name="Stajich J.E."/>
            <person name="Spatafora J.W."/>
        </authorList>
    </citation>
    <scope>NUCLEOTIDE SEQUENCE</scope>
    <source>
        <strain evidence="1">RSA 2281</strain>
    </source>
</reference>
<organism evidence="1 2">
    <name type="scientific">Phascolomyces articulosus</name>
    <dbReference type="NCBI Taxonomy" id="60185"/>
    <lineage>
        <taxon>Eukaryota</taxon>
        <taxon>Fungi</taxon>
        <taxon>Fungi incertae sedis</taxon>
        <taxon>Mucoromycota</taxon>
        <taxon>Mucoromycotina</taxon>
        <taxon>Mucoromycetes</taxon>
        <taxon>Mucorales</taxon>
        <taxon>Lichtheimiaceae</taxon>
        <taxon>Phascolomyces</taxon>
    </lineage>
</organism>
<dbReference type="AlphaFoldDB" id="A0AAD5PK40"/>
<evidence type="ECO:0000313" key="2">
    <source>
        <dbReference type="Proteomes" id="UP001209540"/>
    </source>
</evidence>
<sequence length="205" mass="23534">MKPEPLQLLFSISFARSDPYSPLGLPVIPSMKSNYSTSSCGWRTRQRAKTIKVSHERRIKLIRTDKRVPNRKAIESIKNLCVNSLTTLSLVYRLGNGARVLVFGKLGVFYWFVGRMKIKRFHYNTATVLIKDQNVFHKPDFFICNIVSEGGVVRVGHREGLRLSRIISSHSQSNRRIISQSEDESLRRDKLSEKNHLPPRTIVTV</sequence>
<dbReference type="Proteomes" id="UP001209540">
    <property type="component" value="Unassembled WGS sequence"/>
</dbReference>
<dbReference type="EMBL" id="JAIXMP010000004">
    <property type="protein sequence ID" value="KAI9274718.1"/>
    <property type="molecule type" value="Genomic_DNA"/>
</dbReference>
<name>A0AAD5PK40_9FUNG</name>